<dbReference type="InterPro" id="IPR027278">
    <property type="entry name" value="ACCD_DCysDesulf"/>
</dbReference>
<dbReference type="PANTHER" id="PTHR43780:SF2">
    <property type="entry name" value="1-AMINOCYCLOPROPANE-1-CARBOXYLATE DEAMINASE-RELATED"/>
    <property type="match status" value="1"/>
</dbReference>
<reference evidence="7 8" key="1">
    <citation type="submission" date="2007-01" db="EMBL/GenBank/DDBJ databases">
        <authorList>
            <person name="Haygood M."/>
            <person name="Podell S."/>
            <person name="Anderson C."/>
            <person name="Hopkinson B."/>
            <person name="Roe K."/>
            <person name="Barbeau K."/>
            <person name="Gaasterland T."/>
            <person name="Ferriera S."/>
            <person name="Johnson J."/>
            <person name="Kravitz S."/>
            <person name="Beeson K."/>
            <person name="Sutton G."/>
            <person name="Rogers Y.-H."/>
            <person name="Friedman R."/>
            <person name="Frazier M."/>
            <person name="Venter J.C."/>
        </authorList>
    </citation>
    <scope>NUCLEOTIDE SEQUENCE [LARGE SCALE GENOMIC DNA]</scope>
    <source>
        <strain evidence="7 8">ATCC 23134</strain>
    </source>
</reference>
<dbReference type="PIRSF" id="PIRSF006278">
    <property type="entry name" value="ACCD_DCysDesulf"/>
    <property type="match status" value="1"/>
</dbReference>
<protein>
    <submittedName>
        <fullName evidence="7">1-aminocyclopropane-1-carboxylate deaminase</fullName>
    </submittedName>
</protein>
<feature type="domain" description="Tryptophan synthase beta chain-like PALP" evidence="6">
    <location>
        <begin position="11"/>
        <end position="285"/>
    </location>
</feature>
<dbReference type="Pfam" id="PF00291">
    <property type="entry name" value="PALP"/>
    <property type="match status" value="1"/>
</dbReference>
<dbReference type="InterPro" id="IPR001926">
    <property type="entry name" value="TrpB-like_PALP"/>
</dbReference>
<organism evidence="7 8">
    <name type="scientific">Microscilla marina ATCC 23134</name>
    <dbReference type="NCBI Taxonomy" id="313606"/>
    <lineage>
        <taxon>Bacteria</taxon>
        <taxon>Pseudomonadati</taxon>
        <taxon>Bacteroidota</taxon>
        <taxon>Cytophagia</taxon>
        <taxon>Cytophagales</taxon>
        <taxon>Microscillaceae</taxon>
        <taxon>Microscilla</taxon>
    </lineage>
</organism>
<dbReference type="RefSeq" id="WP_002699985.1">
    <property type="nucleotide sequence ID" value="NZ_AAWS01000025.1"/>
</dbReference>
<evidence type="ECO:0000256" key="3">
    <source>
        <dbReference type="ARBA" id="ARBA00022898"/>
    </source>
</evidence>
<evidence type="ECO:0000256" key="1">
    <source>
        <dbReference type="ARBA" id="ARBA00001933"/>
    </source>
</evidence>
<dbReference type="EMBL" id="AAWS01000025">
    <property type="protein sequence ID" value="EAY27288.1"/>
    <property type="molecule type" value="Genomic_DNA"/>
</dbReference>
<dbReference type="OrthoDB" id="9801249at2"/>
<evidence type="ECO:0000256" key="2">
    <source>
        <dbReference type="ARBA" id="ARBA00008639"/>
    </source>
</evidence>
<sequence length="288" mass="32097">MLQPIQDTLFDTHQVKVYVYRLDLIHPQVSGNKGYKLKYNLLAAKQQQKNTLLTFGGAYSNHIYATAAAGKEAGLRTIGVIRGEEHLPLNPTLQFATTAGMHLHYMDRSTYRNKKSEEVIAQLRQTFGDFYLVPEGGSNALAVKGCTEILPEINIDFDVVATACGTGGTLAGLVAHLDARKQVLGFPALKGGEFLYQDIAQLLDVYYAHEHLPDTRQSYALITDYHFGGYAKKKPALEQFIAEFQQKHRIPIEWIYTGKMFYGLYDLIGKGYFDSGTTIVALHTGGLR</sequence>
<keyword evidence="8" id="KW-1185">Reference proteome</keyword>
<dbReference type="Gene3D" id="3.40.50.1100">
    <property type="match status" value="2"/>
</dbReference>
<comment type="cofactor">
    <cofactor evidence="1">
        <name>pyridoxal 5'-phosphate</name>
        <dbReference type="ChEBI" id="CHEBI:597326"/>
    </cofactor>
</comment>
<dbReference type="InterPro" id="IPR036052">
    <property type="entry name" value="TrpB-like_PALP_sf"/>
</dbReference>
<evidence type="ECO:0000256" key="5">
    <source>
        <dbReference type="PIRSR" id="PIRSR006278-2"/>
    </source>
</evidence>
<evidence type="ECO:0000259" key="6">
    <source>
        <dbReference type="Pfam" id="PF00291"/>
    </source>
</evidence>
<comment type="caution">
    <text evidence="7">The sequence shown here is derived from an EMBL/GenBank/DDBJ whole genome shotgun (WGS) entry which is preliminary data.</text>
</comment>
<evidence type="ECO:0000256" key="4">
    <source>
        <dbReference type="PIRSR" id="PIRSR006278-1"/>
    </source>
</evidence>
<dbReference type="PANTHER" id="PTHR43780">
    <property type="entry name" value="1-AMINOCYCLOPROPANE-1-CARBOXYLATE DEAMINASE-RELATED"/>
    <property type="match status" value="1"/>
</dbReference>
<dbReference type="SUPFAM" id="SSF53686">
    <property type="entry name" value="Tryptophan synthase beta subunit-like PLP-dependent enzymes"/>
    <property type="match status" value="1"/>
</dbReference>
<feature type="modified residue" description="N6-(pyridoxal phosphate)lysine" evidence="5">
    <location>
        <position position="33"/>
    </location>
</feature>
<comment type="similarity">
    <text evidence="2">Belongs to the ACC deaminase/D-cysteine desulfhydrase family.</text>
</comment>
<keyword evidence="3 5" id="KW-0663">Pyridoxal phosphate</keyword>
<name>A1ZQY3_MICM2</name>
<proteinExistence type="inferred from homology"/>
<feature type="active site" description="Nucleophile" evidence="4">
    <location>
        <position position="60"/>
    </location>
</feature>
<dbReference type="Proteomes" id="UP000004095">
    <property type="component" value="Unassembled WGS sequence"/>
</dbReference>
<dbReference type="AlphaFoldDB" id="A1ZQY3"/>
<dbReference type="eggNOG" id="COG2515">
    <property type="taxonomic scope" value="Bacteria"/>
</dbReference>
<gene>
    <name evidence="7" type="ORF">M23134_06598</name>
</gene>
<evidence type="ECO:0000313" key="8">
    <source>
        <dbReference type="Proteomes" id="UP000004095"/>
    </source>
</evidence>
<accession>A1ZQY3</accession>
<dbReference type="GO" id="GO:0019148">
    <property type="term" value="F:D-cysteine desulfhydrase activity"/>
    <property type="evidence" value="ECO:0007669"/>
    <property type="project" value="TreeGrafter"/>
</dbReference>
<evidence type="ECO:0000313" key="7">
    <source>
        <dbReference type="EMBL" id="EAY27288.1"/>
    </source>
</evidence>